<evidence type="ECO:0000256" key="8">
    <source>
        <dbReference type="ARBA" id="ARBA00023136"/>
    </source>
</evidence>
<dbReference type="GO" id="GO:0005886">
    <property type="term" value="C:plasma membrane"/>
    <property type="evidence" value="ECO:0007669"/>
    <property type="project" value="UniProtKB-SubCell"/>
</dbReference>
<keyword evidence="3" id="KW-1003">Cell membrane</keyword>
<dbReference type="PANTHER" id="PTHR22777:SF32">
    <property type="entry name" value="UPF0053 INNER MEMBRANE PROTEIN YFJD"/>
    <property type="match status" value="1"/>
</dbReference>
<evidence type="ECO:0000313" key="15">
    <source>
        <dbReference type="EMBL" id="MCS5712437.1"/>
    </source>
</evidence>
<evidence type="ECO:0000256" key="10">
    <source>
        <dbReference type="PROSITE-ProRule" id="PRU01193"/>
    </source>
</evidence>
<protein>
    <submittedName>
        <fullName evidence="15">HlyC/CorC family transporter</fullName>
    </submittedName>
    <submittedName>
        <fullName evidence="14">Magnesium and cobalt efflux protein CorC</fullName>
    </submittedName>
</protein>
<comment type="similarity">
    <text evidence="2">Belongs to the UPF0053 family.</text>
</comment>
<dbReference type="InterPro" id="IPR036318">
    <property type="entry name" value="FAD-bd_PCMH-like_sf"/>
</dbReference>
<organism evidence="14">
    <name type="scientific">Candidatus Berkiella aquae</name>
    <dbReference type="NCBI Taxonomy" id="295108"/>
    <lineage>
        <taxon>Bacteria</taxon>
        <taxon>Pseudomonadati</taxon>
        <taxon>Pseudomonadota</taxon>
        <taxon>Gammaproteobacteria</taxon>
        <taxon>Candidatus Berkiellales</taxon>
        <taxon>Candidatus Berkiellaceae</taxon>
        <taxon>Candidatus Berkiella</taxon>
    </lineage>
</organism>
<dbReference type="PROSITE" id="PS51846">
    <property type="entry name" value="CNNM"/>
    <property type="match status" value="1"/>
</dbReference>
<evidence type="ECO:0000256" key="7">
    <source>
        <dbReference type="ARBA" id="ARBA00023122"/>
    </source>
</evidence>
<proteinExistence type="inferred from homology"/>
<comment type="caution">
    <text evidence="14">The sequence shown here is derived from an EMBL/GenBank/DDBJ whole genome shotgun (WGS) entry which is preliminary data.</text>
</comment>
<reference evidence="14" key="1">
    <citation type="submission" date="2015-09" db="EMBL/GenBank/DDBJ databases">
        <title>Draft Genome Sequences of Two Novel Amoeba-resistant Intranuclear Bacteria, Candidatus Berkiella cookevillensis and Candidatus Berkiella aquae.</title>
        <authorList>
            <person name="Mehari Y.T."/>
            <person name="Arivett B.A."/>
            <person name="Farone A.L."/>
            <person name="Gunderson J.H."/>
            <person name="Farone M.B."/>
        </authorList>
    </citation>
    <scope>NUCLEOTIDE SEQUENCE [LARGE SCALE GENOMIC DNA]</scope>
    <source>
        <strain evidence="14">HT99</strain>
    </source>
</reference>
<dbReference type="InterPro" id="IPR002550">
    <property type="entry name" value="CNNM"/>
</dbReference>
<evidence type="ECO:0000256" key="5">
    <source>
        <dbReference type="ARBA" id="ARBA00022737"/>
    </source>
</evidence>
<gene>
    <name evidence="14" type="primary">corC_1</name>
    <name evidence="14" type="ORF">HT99x_00784</name>
    <name evidence="15" type="ORF">HT99x_013425</name>
</gene>
<dbReference type="InterPro" id="IPR000644">
    <property type="entry name" value="CBS_dom"/>
</dbReference>
<dbReference type="EMBL" id="LKAJ01000002">
    <property type="protein sequence ID" value="KRG22362.1"/>
    <property type="molecule type" value="Genomic_DNA"/>
</dbReference>
<keyword evidence="6 10" id="KW-1133">Transmembrane helix</keyword>
<dbReference type="SMART" id="SM01091">
    <property type="entry name" value="CorC_HlyC"/>
    <property type="match status" value="1"/>
</dbReference>
<evidence type="ECO:0000256" key="1">
    <source>
        <dbReference type="ARBA" id="ARBA00004651"/>
    </source>
</evidence>
<name>A0A0Q9YXU1_9GAMM</name>
<evidence type="ECO:0000259" key="12">
    <source>
        <dbReference type="PROSITE" id="PS51371"/>
    </source>
</evidence>
<dbReference type="Gene3D" id="3.10.580.10">
    <property type="entry name" value="CBS-domain"/>
    <property type="match status" value="1"/>
</dbReference>
<dbReference type="GO" id="GO:0050660">
    <property type="term" value="F:flavin adenine dinucleotide binding"/>
    <property type="evidence" value="ECO:0007669"/>
    <property type="project" value="InterPro"/>
</dbReference>
<feature type="domain" description="CBS" evidence="12">
    <location>
        <begin position="275"/>
        <end position="335"/>
    </location>
</feature>
<dbReference type="PATRIC" id="fig|1590043.3.peg.782"/>
<evidence type="ECO:0000256" key="6">
    <source>
        <dbReference type="ARBA" id="ARBA00022989"/>
    </source>
</evidence>
<dbReference type="SUPFAM" id="SSF54631">
    <property type="entry name" value="CBS-domain pair"/>
    <property type="match status" value="1"/>
</dbReference>
<dbReference type="Pfam" id="PF03471">
    <property type="entry name" value="CorC_HlyC"/>
    <property type="match status" value="1"/>
</dbReference>
<dbReference type="CDD" id="cd04590">
    <property type="entry name" value="CBS_pair_CorC_HlyC_assoc"/>
    <property type="match status" value="1"/>
</dbReference>
<dbReference type="PROSITE" id="PS51371">
    <property type="entry name" value="CBS"/>
    <property type="match status" value="1"/>
</dbReference>
<reference evidence="15" key="2">
    <citation type="journal article" date="2016" name="Genome Announc.">
        <title>Draft Genome Sequences of Two Novel Amoeba-Resistant Intranuclear Bacteria, 'Candidatus Berkiella cookevillensis' and 'Candidatus Berkiella aquae'.</title>
        <authorList>
            <person name="Mehari Y.T."/>
            <person name="Arivett B.A."/>
            <person name="Farone A.L."/>
            <person name="Gunderson J.H."/>
            <person name="Farone M.B."/>
        </authorList>
    </citation>
    <scope>NUCLEOTIDE SEQUENCE</scope>
    <source>
        <strain evidence="15">HT99</strain>
    </source>
</reference>
<dbReference type="PANTHER" id="PTHR22777">
    <property type="entry name" value="HEMOLYSIN-RELATED"/>
    <property type="match status" value="1"/>
</dbReference>
<dbReference type="Gene3D" id="3.30.465.10">
    <property type="match status" value="1"/>
</dbReference>
<evidence type="ECO:0000313" key="14">
    <source>
        <dbReference type="EMBL" id="KRG22362.1"/>
    </source>
</evidence>
<keyword evidence="5" id="KW-0677">Repeat</keyword>
<keyword evidence="16" id="KW-1185">Reference proteome</keyword>
<evidence type="ECO:0000256" key="3">
    <source>
        <dbReference type="ARBA" id="ARBA00022475"/>
    </source>
</evidence>
<dbReference type="RefSeq" id="WP_075065415.1">
    <property type="nucleotide sequence ID" value="NZ_LKAJ02000001.1"/>
</dbReference>
<reference evidence="15" key="3">
    <citation type="submission" date="2021-06" db="EMBL/GenBank/DDBJ databases">
        <title>Genomic Description and Analysis of Intracellular Bacteria, Candidatus Berkiella cookevillensis and Candidatus Berkiella aquae.</title>
        <authorList>
            <person name="Kidane D.T."/>
            <person name="Mehari Y.T."/>
            <person name="Rice F.C."/>
            <person name="Arivett B.A."/>
            <person name="Farone A.L."/>
            <person name="Berk S.G."/>
            <person name="Farone M.B."/>
        </authorList>
    </citation>
    <scope>NUCLEOTIDE SEQUENCE</scope>
    <source>
        <strain evidence="15">HT99</strain>
    </source>
</reference>
<feature type="domain" description="CNNM transmembrane" evidence="13">
    <location>
        <begin position="2"/>
        <end position="192"/>
    </location>
</feature>
<dbReference type="InterPro" id="IPR005170">
    <property type="entry name" value="Transptr-assoc_dom"/>
</dbReference>
<dbReference type="AlphaFoldDB" id="A0A0Q9YXU1"/>
<keyword evidence="8 10" id="KW-0472">Membrane</keyword>
<evidence type="ECO:0000313" key="16">
    <source>
        <dbReference type="Proteomes" id="UP000051497"/>
    </source>
</evidence>
<evidence type="ECO:0000259" key="13">
    <source>
        <dbReference type="PROSITE" id="PS51846"/>
    </source>
</evidence>
<dbReference type="Pfam" id="PF01595">
    <property type="entry name" value="CNNM"/>
    <property type="match status" value="1"/>
</dbReference>
<dbReference type="InterPro" id="IPR046342">
    <property type="entry name" value="CBS_dom_sf"/>
</dbReference>
<dbReference type="InterPro" id="IPR016169">
    <property type="entry name" value="FAD-bd_PCMH_sub2"/>
</dbReference>
<accession>A0A0Q9YXU1</accession>
<feature type="transmembrane region" description="Helical" evidence="11">
    <location>
        <begin position="61"/>
        <end position="85"/>
    </location>
</feature>
<evidence type="ECO:0000256" key="4">
    <source>
        <dbReference type="ARBA" id="ARBA00022692"/>
    </source>
</evidence>
<keyword evidence="4 10" id="KW-0812">Transmembrane</keyword>
<dbReference type="SUPFAM" id="SSF56176">
    <property type="entry name" value="FAD-binding/transporter-associated domain-like"/>
    <property type="match status" value="1"/>
</dbReference>
<dbReference type="Pfam" id="PF00571">
    <property type="entry name" value="CBS"/>
    <property type="match status" value="1"/>
</dbReference>
<evidence type="ECO:0000256" key="9">
    <source>
        <dbReference type="PROSITE-ProRule" id="PRU00703"/>
    </source>
</evidence>
<dbReference type="InterPro" id="IPR044751">
    <property type="entry name" value="Ion_transp-like_CBS"/>
</dbReference>
<sequence length="426" mass="47516">MIQTSNTALLVILCILICLLAFFSLAEAGILSVNRYRLKHLVKVSKGAKRVSELLERPDRLFGVILMGNTFITISASSIGTLIGVDFFGEKMGVIVADIILTFVLLIFAEVSPKTWATLYPEKAAFPSSLFLQFILKLLYPIVWAVNAVSNGFLRLCGVSLSQVGIEQGITREELRTVVHEATGRIPSKHRKMLLSILDLEKVSVDDIMVPRNDVTGIDLENDWEAIVGQLANTQHTFLPVYEGDLNNLIGILHAKKALHLIIDTNEHFCEEKLRDSLDEAFFIPTGTSLTKQLINFQHAKERFALVVDEYGDIIGLITLEDILEEIVGEFTTDMSEAYLAILAQEDGSYLVEGSITIREFNRIVDWKFPSSDAKTMNGIVIEHLQTIPEEGTCCLIGNIPVEVVHVQDNRIKTIKVFPPIHRENA</sequence>
<keyword evidence="7 9" id="KW-0129">CBS domain</keyword>
<evidence type="ECO:0000256" key="2">
    <source>
        <dbReference type="ARBA" id="ARBA00006337"/>
    </source>
</evidence>
<dbReference type="EMBL" id="LKAJ02000001">
    <property type="protein sequence ID" value="MCS5712437.1"/>
    <property type="molecule type" value="Genomic_DNA"/>
</dbReference>
<dbReference type="STRING" id="295108.HT99x_00784"/>
<feature type="transmembrane region" description="Helical" evidence="11">
    <location>
        <begin position="124"/>
        <end position="146"/>
    </location>
</feature>
<dbReference type="Proteomes" id="UP000051497">
    <property type="component" value="Unassembled WGS sequence"/>
</dbReference>
<feature type="transmembrane region" description="Helical" evidence="11">
    <location>
        <begin position="92"/>
        <end position="112"/>
    </location>
</feature>
<evidence type="ECO:0000256" key="11">
    <source>
        <dbReference type="SAM" id="Phobius"/>
    </source>
</evidence>
<dbReference type="OrthoDB" id="9797674at2"/>
<comment type="subcellular location">
    <subcellularLocation>
        <location evidence="1">Cell membrane</location>
        <topology evidence="1">Multi-pass membrane protein</topology>
    </subcellularLocation>
</comment>